<dbReference type="AlphaFoldDB" id="A0A0B6ZH57"/>
<gene>
    <name evidence="3" type="primary">ORF64277</name>
</gene>
<evidence type="ECO:0000256" key="2">
    <source>
        <dbReference type="ARBA" id="ARBA00022737"/>
    </source>
</evidence>
<evidence type="ECO:0000256" key="1">
    <source>
        <dbReference type="ARBA" id="ARBA00022614"/>
    </source>
</evidence>
<dbReference type="SUPFAM" id="SSF52058">
    <property type="entry name" value="L domain-like"/>
    <property type="match status" value="1"/>
</dbReference>
<proteinExistence type="predicted"/>
<feature type="non-terminal residue" evidence="3">
    <location>
        <position position="1"/>
    </location>
</feature>
<evidence type="ECO:0000313" key="3">
    <source>
        <dbReference type="EMBL" id="CEK67878.1"/>
    </source>
</evidence>
<keyword evidence="2" id="KW-0677">Repeat</keyword>
<dbReference type="InterPro" id="IPR003591">
    <property type="entry name" value="Leu-rich_rpt_typical-subtyp"/>
</dbReference>
<dbReference type="PANTHER" id="PTHR45712:SF22">
    <property type="entry name" value="INSULIN-LIKE GROWTH FACTOR-BINDING PROTEIN COMPLEX ACID LABILE SUBUNIT"/>
    <property type="match status" value="1"/>
</dbReference>
<dbReference type="Gene3D" id="3.80.10.10">
    <property type="entry name" value="Ribonuclease Inhibitor"/>
    <property type="match status" value="1"/>
</dbReference>
<reference evidence="3" key="1">
    <citation type="submission" date="2014-12" db="EMBL/GenBank/DDBJ databases">
        <title>Insight into the proteome of Arion vulgaris.</title>
        <authorList>
            <person name="Aradska J."/>
            <person name="Bulat T."/>
            <person name="Smidak R."/>
            <person name="Sarate P."/>
            <person name="Gangsoo J."/>
            <person name="Sialana F."/>
            <person name="Bilban M."/>
            <person name="Lubec G."/>
        </authorList>
    </citation>
    <scope>NUCLEOTIDE SEQUENCE</scope>
    <source>
        <tissue evidence="3">Skin</tissue>
    </source>
</reference>
<dbReference type="EMBL" id="HACG01021013">
    <property type="protein sequence ID" value="CEK67878.1"/>
    <property type="molecule type" value="Transcribed_RNA"/>
</dbReference>
<evidence type="ECO:0008006" key="4">
    <source>
        <dbReference type="Google" id="ProtNLM"/>
    </source>
</evidence>
<feature type="non-terminal residue" evidence="3">
    <location>
        <position position="140"/>
    </location>
</feature>
<dbReference type="PROSITE" id="PS51450">
    <property type="entry name" value="LRR"/>
    <property type="match status" value="2"/>
</dbReference>
<dbReference type="InterPro" id="IPR001611">
    <property type="entry name" value="Leu-rich_rpt"/>
</dbReference>
<dbReference type="Pfam" id="PF00560">
    <property type="entry name" value="LRR_1"/>
    <property type="match status" value="1"/>
</dbReference>
<dbReference type="Pfam" id="PF13855">
    <property type="entry name" value="LRR_8"/>
    <property type="match status" value="1"/>
</dbReference>
<sequence>TSLPNLYHLGIADNQISKSTESPFKNLHKLTFLDFSNNSLTSISSSFFKGCSNLLVLGMSTNQVSVLPRSLLSNLSVLQRLEIGAMNLDDNIWIELTELRQLGRLNMSYNQLTTFNTDIMSQFMRLQYFYLSHNKITSLP</sequence>
<dbReference type="PRINTS" id="PR00019">
    <property type="entry name" value="LEURICHRPT"/>
</dbReference>
<protein>
    <recommendedName>
        <fullName evidence="4">LRRNT domain-containing protein</fullName>
    </recommendedName>
</protein>
<name>A0A0B6ZH57_9EUPU</name>
<dbReference type="InterPro" id="IPR032675">
    <property type="entry name" value="LRR_dom_sf"/>
</dbReference>
<dbReference type="PANTHER" id="PTHR45712">
    <property type="entry name" value="AGAP008170-PA"/>
    <property type="match status" value="1"/>
</dbReference>
<organism evidence="3">
    <name type="scientific">Arion vulgaris</name>
    <dbReference type="NCBI Taxonomy" id="1028688"/>
    <lineage>
        <taxon>Eukaryota</taxon>
        <taxon>Metazoa</taxon>
        <taxon>Spiralia</taxon>
        <taxon>Lophotrochozoa</taxon>
        <taxon>Mollusca</taxon>
        <taxon>Gastropoda</taxon>
        <taxon>Heterobranchia</taxon>
        <taxon>Euthyneura</taxon>
        <taxon>Panpulmonata</taxon>
        <taxon>Eupulmonata</taxon>
        <taxon>Stylommatophora</taxon>
        <taxon>Helicina</taxon>
        <taxon>Arionoidea</taxon>
        <taxon>Arionidae</taxon>
        <taxon>Arion</taxon>
    </lineage>
</organism>
<keyword evidence="1" id="KW-0433">Leucine-rich repeat</keyword>
<accession>A0A0B6ZH57</accession>
<dbReference type="SMART" id="SM00369">
    <property type="entry name" value="LRR_TYP"/>
    <property type="match status" value="4"/>
</dbReference>
<dbReference type="InterPro" id="IPR050333">
    <property type="entry name" value="SLRP"/>
</dbReference>